<keyword evidence="2" id="KW-0808">Transferase</keyword>
<keyword evidence="3" id="KW-1185">Reference proteome</keyword>
<accession>A0A1I4RHI5</accession>
<evidence type="ECO:0000313" key="3">
    <source>
        <dbReference type="Proteomes" id="UP000199339"/>
    </source>
</evidence>
<dbReference type="InterPro" id="IPR020556">
    <property type="entry name" value="Amidase_CS"/>
</dbReference>
<gene>
    <name evidence="2" type="ORF">SAMN04487961_0550</name>
</gene>
<dbReference type="NCBIfam" id="NF005460">
    <property type="entry name" value="PRK07056.1"/>
    <property type="match status" value="1"/>
</dbReference>
<reference evidence="3" key="1">
    <citation type="submission" date="2016-10" db="EMBL/GenBank/DDBJ databases">
        <authorList>
            <person name="Varghese N."/>
            <person name="Submissions S."/>
        </authorList>
    </citation>
    <scope>NUCLEOTIDE SEQUENCE [LARGE SCALE GENOMIC DNA]</scope>
    <source>
        <strain evidence="3">CGMCC 1.6775</strain>
    </source>
</reference>
<dbReference type="InterPro" id="IPR023631">
    <property type="entry name" value="Amidase_dom"/>
</dbReference>
<evidence type="ECO:0000259" key="1">
    <source>
        <dbReference type="Pfam" id="PF01425"/>
    </source>
</evidence>
<dbReference type="InterPro" id="IPR000120">
    <property type="entry name" value="Amidase"/>
</dbReference>
<dbReference type="GO" id="GO:0016740">
    <property type="term" value="F:transferase activity"/>
    <property type="evidence" value="ECO:0007669"/>
    <property type="project" value="UniProtKB-KW"/>
</dbReference>
<dbReference type="PANTHER" id="PTHR11895">
    <property type="entry name" value="TRANSAMIDASE"/>
    <property type="match status" value="1"/>
</dbReference>
<protein>
    <submittedName>
        <fullName evidence="2">Aspartyl-tRNA(Asn)/glutamyl-tRNA(Gln) amidotransferase subunit A</fullName>
    </submittedName>
</protein>
<name>A0A1I4RHI5_9GAMM</name>
<dbReference type="OrthoDB" id="9811471at2"/>
<dbReference type="PANTHER" id="PTHR11895:SF176">
    <property type="entry name" value="AMIDASE AMID-RELATED"/>
    <property type="match status" value="1"/>
</dbReference>
<organism evidence="2 3">
    <name type="scientific">Marinobacter pelagius</name>
    <dbReference type="NCBI Taxonomy" id="379482"/>
    <lineage>
        <taxon>Bacteria</taxon>
        <taxon>Pseudomonadati</taxon>
        <taxon>Pseudomonadota</taxon>
        <taxon>Gammaproteobacteria</taxon>
        <taxon>Pseudomonadales</taxon>
        <taxon>Marinobacteraceae</taxon>
        <taxon>Marinobacter</taxon>
    </lineage>
</organism>
<dbReference type="Pfam" id="PF01425">
    <property type="entry name" value="Amidase"/>
    <property type="match status" value="1"/>
</dbReference>
<evidence type="ECO:0000313" key="2">
    <source>
        <dbReference type="EMBL" id="SFM51738.1"/>
    </source>
</evidence>
<proteinExistence type="predicted"/>
<dbReference type="AlphaFoldDB" id="A0A1I4RHI5"/>
<dbReference type="Gene3D" id="3.90.1300.10">
    <property type="entry name" value="Amidase signature (AS) domain"/>
    <property type="match status" value="1"/>
</dbReference>
<feature type="domain" description="Amidase" evidence="1">
    <location>
        <begin position="35"/>
        <end position="443"/>
    </location>
</feature>
<dbReference type="RefSeq" id="WP_091998318.1">
    <property type="nucleotide sequence ID" value="NZ_FOUR01000001.1"/>
</dbReference>
<dbReference type="PROSITE" id="PS00571">
    <property type="entry name" value="AMIDASES"/>
    <property type="match status" value="1"/>
</dbReference>
<dbReference type="SUPFAM" id="SSF75304">
    <property type="entry name" value="Amidase signature (AS) enzymes"/>
    <property type="match status" value="1"/>
</dbReference>
<dbReference type="Proteomes" id="UP000199339">
    <property type="component" value="Unassembled WGS sequence"/>
</dbReference>
<dbReference type="EMBL" id="FOUR01000001">
    <property type="protein sequence ID" value="SFM51738.1"/>
    <property type="molecule type" value="Genomic_DNA"/>
</dbReference>
<sequence length="457" mass="49031">MTQFKAEDLKPLPAGTLADLLDGLATGQWQAADLLKTCQHNMDTGDDRARQVYTARFDRTATAEARAADNLYEARVPVGELAGIPVALKALFDVAGQVTHAGSQWWDTPAEHDALIVSRLRRAGAVITGHTNMTEFAYSGLGLNPHYGTPDNPLAPGRIPGGSSSGAAVAVACDMAAAAIGTDTGGSIRIPSAFCGLVGFKPSQQRIPRRGTFPLSDSLDSVGPIARSVDCCARVDAVLAGLEWQPLRPRPLDGLRFAVPANYMLDDVSREVADAFTRSLKLLRDAGARIEEVAVPVLDTLPELLEGGGLTAAESYHIHREWLRCHGDRYDPRVRSRMERGAQLGAADYIELLRRRADRKLQADQWLAAYDGLLAPTVPIAPPRFEELASDDDYGRLNLLVLRNPTVANLLDLCAITLPNHEPGELPSGLMLVGRNGTDAGLLAIAAGIEEALREAC</sequence>
<dbReference type="InterPro" id="IPR036928">
    <property type="entry name" value="AS_sf"/>
</dbReference>